<dbReference type="EMBL" id="JARXHW010000017">
    <property type="protein sequence ID" value="MDQ8207659.1"/>
    <property type="molecule type" value="Genomic_DNA"/>
</dbReference>
<evidence type="ECO:0000256" key="9">
    <source>
        <dbReference type="ARBA" id="ARBA00023065"/>
    </source>
</evidence>
<comment type="similarity">
    <text evidence="13">Belongs to the TRAFAC class TrmE-Era-EngA-EngB-Septin-like GTPase superfamily. FeoB GTPase (TC 9.A.8) family.</text>
</comment>
<evidence type="ECO:0000313" key="16">
    <source>
        <dbReference type="Proteomes" id="UP001225316"/>
    </source>
</evidence>
<feature type="transmembrane region" description="Helical" evidence="13">
    <location>
        <begin position="680"/>
        <end position="701"/>
    </location>
</feature>
<dbReference type="InterPro" id="IPR027417">
    <property type="entry name" value="P-loop_NTPase"/>
</dbReference>
<dbReference type="InterPro" id="IPR011642">
    <property type="entry name" value="Gate_dom"/>
</dbReference>
<keyword evidence="6" id="KW-0547">Nucleotide-binding</keyword>
<accession>A0ABU1AU26</accession>
<keyword evidence="2 13" id="KW-0813">Transport</keyword>
<protein>
    <recommendedName>
        <fullName evidence="12 13">Ferrous iron transport protein B</fullName>
    </recommendedName>
</protein>
<evidence type="ECO:0000256" key="8">
    <source>
        <dbReference type="ARBA" id="ARBA00023004"/>
    </source>
</evidence>
<evidence type="ECO:0000256" key="12">
    <source>
        <dbReference type="NCBIfam" id="TIGR00437"/>
    </source>
</evidence>
<dbReference type="Pfam" id="PF07664">
    <property type="entry name" value="FeoB_C"/>
    <property type="match status" value="1"/>
</dbReference>
<dbReference type="Proteomes" id="UP001225316">
    <property type="component" value="Unassembled WGS sequence"/>
</dbReference>
<keyword evidence="4 13" id="KW-0410">Iron transport</keyword>
<organism evidence="15 16">
    <name type="scientific">Thalassobacterium maritimum</name>
    <dbReference type="NCBI Taxonomy" id="3041265"/>
    <lineage>
        <taxon>Bacteria</taxon>
        <taxon>Pseudomonadati</taxon>
        <taxon>Verrucomicrobiota</taxon>
        <taxon>Opitutia</taxon>
        <taxon>Puniceicoccales</taxon>
        <taxon>Coraliomargaritaceae</taxon>
        <taxon>Thalassobacterium</taxon>
    </lineage>
</organism>
<dbReference type="Gene3D" id="3.40.50.300">
    <property type="entry name" value="P-loop containing nucleotide triphosphate hydrolases"/>
    <property type="match status" value="1"/>
</dbReference>
<feature type="domain" description="FeoB-type G" evidence="14">
    <location>
        <begin position="7"/>
        <end position="175"/>
    </location>
</feature>
<keyword evidence="10 13" id="KW-0342">GTP-binding</keyword>
<evidence type="ECO:0000313" key="15">
    <source>
        <dbReference type="EMBL" id="MDQ8207659.1"/>
    </source>
</evidence>
<dbReference type="InterPro" id="IPR003373">
    <property type="entry name" value="Fe2_transport_prot-B"/>
</dbReference>
<evidence type="ECO:0000256" key="13">
    <source>
        <dbReference type="RuleBase" id="RU362098"/>
    </source>
</evidence>
<feature type="transmembrane region" description="Helical" evidence="13">
    <location>
        <begin position="430"/>
        <end position="452"/>
    </location>
</feature>
<evidence type="ECO:0000256" key="4">
    <source>
        <dbReference type="ARBA" id="ARBA00022496"/>
    </source>
</evidence>
<proteinExistence type="inferred from homology"/>
<name>A0ABU1AU26_9BACT</name>
<feature type="transmembrane region" description="Helical" evidence="13">
    <location>
        <begin position="707"/>
        <end position="736"/>
    </location>
</feature>
<keyword evidence="7 13" id="KW-1133">Transmembrane helix</keyword>
<dbReference type="PROSITE" id="PS51711">
    <property type="entry name" value="G_FEOB"/>
    <property type="match status" value="1"/>
</dbReference>
<reference evidence="15 16" key="1">
    <citation type="submission" date="2023-04" db="EMBL/GenBank/DDBJ databases">
        <title>A novel bacteria isolated from coastal sediment.</title>
        <authorList>
            <person name="Liu X.-J."/>
            <person name="Du Z.-J."/>
        </authorList>
    </citation>
    <scope>NUCLEOTIDE SEQUENCE [LARGE SCALE GENOMIC DNA]</scope>
    <source>
        <strain evidence="15 16">SDUM461003</strain>
    </source>
</reference>
<keyword evidence="11 13" id="KW-0472">Membrane</keyword>
<feature type="transmembrane region" description="Helical" evidence="13">
    <location>
        <begin position="352"/>
        <end position="376"/>
    </location>
</feature>
<dbReference type="NCBIfam" id="TIGR00437">
    <property type="entry name" value="feoB"/>
    <property type="match status" value="1"/>
</dbReference>
<dbReference type="SUPFAM" id="SSF52540">
    <property type="entry name" value="P-loop containing nucleoside triphosphate hydrolases"/>
    <property type="match status" value="1"/>
</dbReference>
<evidence type="ECO:0000256" key="10">
    <source>
        <dbReference type="ARBA" id="ARBA00023134"/>
    </source>
</evidence>
<keyword evidence="5 13" id="KW-0812">Transmembrane</keyword>
<feature type="transmembrane region" description="Helical" evidence="13">
    <location>
        <begin position="397"/>
        <end position="418"/>
    </location>
</feature>
<dbReference type="PRINTS" id="PR00326">
    <property type="entry name" value="GTP1OBG"/>
</dbReference>
<feature type="transmembrane region" description="Helical" evidence="13">
    <location>
        <begin position="526"/>
        <end position="547"/>
    </location>
</feature>
<dbReference type="InterPro" id="IPR030389">
    <property type="entry name" value="G_FEOB_dom"/>
</dbReference>
<feature type="transmembrane region" description="Helical" evidence="13">
    <location>
        <begin position="464"/>
        <end position="487"/>
    </location>
</feature>
<dbReference type="Pfam" id="PF07670">
    <property type="entry name" value="Gate"/>
    <property type="match status" value="2"/>
</dbReference>
<dbReference type="InterPro" id="IPR011640">
    <property type="entry name" value="Fe2_transport_prot_B_C"/>
</dbReference>
<sequence>MSSAKANRRIALIGNPNTGKTSLFNILTGMRQRVGNYSGVTVEKKTGTWTMPSGESVELIDLPGTYSLSASSLDERVAVDVISGHGMGGQAPDLVVVVVDVENLRRNLFLASQASELGVPMVIALNCWDVAEKKGLQIDSKLLEQRLGVPVVPTVAKRKSGTDELAKTIEKALVTRPILVRPKWPEPVQKAIGSLREQLVEQRSESLSEGELQRLLFDRKSAVTERLKTPADEHQAIIEAAREQLYKDGFQPDAAESTLRFRFLNPLLNDVLERQSAMKKRSKSESIDQLLLHKFWGLLVFVGMMYVVFQSVYTWAGPIMDLIETVVGWVQGIASDALVATPMLQSLVADGIIGGVGAFLVFLPQILVLFFFISLLEASGYMARAAFLMDKLFQWCGLNGKSFVPLLTSFACAIPGIMATRTINDNKARLITILVAPLMSCSARLPVYLLLIGAFIEPKYGPNVAGAALFGMHFIGALVAAPFAWALNKTLNKGRKPMPFVMELPHYRVPQVKLVFHRMYESGKEFVVRAGTVIFAMTIIIWALLYFPRSTELEEEVTAEYIGQITQGAMSEISGEIQLDEAQSTELEEQISARYLEQSYMGRFGKFVQPIFAPAGYDWKITVGVLASFPAREIIISTLGITYALGGEVDEESDDLRSTLSNAKWESGPRKGEPVFNIPVALSIMVFFALCMQCGATLAVIAKELNWWWAAGSFVALTSFAWIAAVAVYQVGMLFVS</sequence>
<evidence type="ECO:0000256" key="5">
    <source>
        <dbReference type="ARBA" id="ARBA00022692"/>
    </source>
</evidence>
<dbReference type="CDD" id="cd01879">
    <property type="entry name" value="FeoB"/>
    <property type="match status" value="1"/>
</dbReference>
<dbReference type="PANTHER" id="PTHR43185">
    <property type="entry name" value="FERROUS IRON TRANSPORT PROTEIN B"/>
    <property type="match status" value="1"/>
</dbReference>
<dbReference type="PANTHER" id="PTHR43185:SF1">
    <property type="entry name" value="FE(2+) TRANSPORTER FEOB"/>
    <property type="match status" value="1"/>
</dbReference>
<evidence type="ECO:0000256" key="3">
    <source>
        <dbReference type="ARBA" id="ARBA00022475"/>
    </source>
</evidence>
<keyword evidence="3" id="KW-1003">Cell membrane</keyword>
<keyword evidence="8 13" id="KW-0408">Iron</keyword>
<comment type="caution">
    <text evidence="15">The sequence shown here is derived from an EMBL/GenBank/DDBJ whole genome shotgun (WGS) entry which is preliminary data.</text>
</comment>
<keyword evidence="9" id="KW-0406">Ion transport</keyword>
<evidence type="ECO:0000256" key="11">
    <source>
        <dbReference type="ARBA" id="ARBA00023136"/>
    </source>
</evidence>
<dbReference type="Pfam" id="PF02421">
    <property type="entry name" value="FeoB_N"/>
    <property type="match status" value="1"/>
</dbReference>
<comment type="function">
    <text evidence="13">Probable transporter of a GTP-driven Fe(2+) uptake system.</text>
</comment>
<dbReference type="InterPro" id="IPR006073">
    <property type="entry name" value="GTP-bd"/>
</dbReference>
<dbReference type="InterPro" id="IPR050860">
    <property type="entry name" value="FeoB_GTPase"/>
</dbReference>
<evidence type="ECO:0000259" key="14">
    <source>
        <dbReference type="PROSITE" id="PS51711"/>
    </source>
</evidence>
<evidence type="ECO:0000256" key="2">
    <source>
        <dbReference type="ARBA" id="ARBA00022448"/>
    </source>
</evidence>
<feature type="transmembrane region" description="Helical" evidence="13">
    <location>
        <begin position="290"/>
        <end position="309"/>
    </location>
</feature>
<evidence type="ECO:0000256" key="6">
    <source>
        <dbReference type="ARBA" id="ARBA00022741"/>
    </source>
</evidence>
<evidence type="ECO:0000256" key="1">
    <source>
        <dbReference type="ARBA" id="ARBA00004651"/>
    </source>
</evidence>
<comment type="subcellular location">
    <subcellularLocation>
        <location evidence="13">Cell inner membrane</location>
        <topology evidence="13">Multi-pass membrane protein</topology>
    </subcellularLocation>
    <subcellularLocation>
        <location evidence="1">Cell membrane</location>
        <topology evidence="1">Multi-pass membrane protein</topology>
    </subcellularLocation>
</comment>
<gene>
    <name evidence="15" type="primary">feoB</name>
    <name evidence="15" type="ORF">QEH52_09075</name>
</gene>
<evidence type="ECO:0000256" key="7">
    <source>
        <dbReference type="ARBA" id="ARBA00022989"/>
    </source>
</evidence>
<keyword evidence="16" id="KW-1185">Reference proteome</keyword>
<dbReference type="RefSeq" id="WP_308949875.1">
    <property type="nucleotide sequence ID" value="NZ_JARXHW010000017.1"/>
</dbReference>